<evidence type="ECO:0000313" key="3">
    <source>
        <dbReference type="Proteomes" id="UP000054018"/>
    </source>
</evidence>
<proteinExistence type="predicted"/>
<evidence type="ECO:0000256" key="1">
    <source>
        <dbReference type="SAM" id="MobiDB-lite"/>
    </source>
</evidence>
<sequence length="68" mass="7574">MQGLGLGYYSDLSDQCTDFLVTLGPALHGFSRTTKRRREEPSVTQHLPPTSVEPRYSTMDPLTSDVNC</sequence>
<reference evidence="2 3" key="1">
    <citation type="submission" date="2014-04" db="EMBL/GenBank/DDBJ databases">
        <authorList>
            <consortium name="DOE Joint Genome Institute"/>
            <person name="Kuo A."/>
            <person name="Kohler A."/>
            <person name="Costa M.D."/>
            <person name="Nagy L.G."/>
            <person name="Floudas D."/>
            <person name="Copeland A."/>
            <person name="Barry K.W."/>
            <person name="Cichocki N."/>
            <person name="Veneault-Fourrey C."/>
            <person name="LaButti K."/>
            <person name="Lindquist E.A."/>
            <person name="Lipzen A."/>
            <person name="Lundell T."/>
            <person name="Morin E."/>
            <person name="Murat C."/>
            <person name="Sun H."/>
            <person name="Tunlid A."/>
            <person name="Henrissat B."/>
            <person name="Grigoriev I.V."/>
            <person name="Hibbett D.S."/>
            <person name="Martin F."/>
            <person name="Nordberg H.P."/>
            <person name="Cantor M.N."/>
            <person name="Hua S.X."/>
        </authorList>
    </citation>
    <scope>NUCLEOTIDE SEQUENCE [LARGE SCALE GENOMIC DNA]</scope>
    <source>
        <strain evidence="2 3">441</strain>
    </source>
</reference>
<protein>
    <submittedName>
        <fullName evidence="2">Uncharacterized protein</fullName>
    </submittedName>
</protein>
<gene>
    <name evidence="2" type="ORF">PISMIDRAFT_688196</name>
</gene>
<reference evidence="3" key="2">
    <citation type="submission" date="2015-01" db="EMBL/GenBank/DDBJ databases">
        <title>Evolutionary Origins and Diversification of the Mycorrhizal Mutualists.</title>
        <authorList>
            <consortium name="DOE Joint Genome Institute"/>
            <consortium name="Mycorrhizal Genomics Consortium"/>
            <person name="Kohler A."/>
            <person name="Kuo A."/>
            <person name="Nagy L.G."/>
            <person name="Floudas D."/>
            <person name="Copeland A."/>
            <person name="Barry K.W."/>
            <person name="Cichocki N."/>
            <person name="Veneault-Fourrey C."/>
            <person name="LaButti K."/>
            <person name="Lindquist E.A."/>
            <person name="Lipzen A."/>
            <person name="Lundell T."/>
            <person name="Morin E."/>
            <person name="Murat C."/>
            <person name="Riley R."/>
            <person name="Ohm R."/>
            <person name="Sun H."/>
            <person name="Tunlid A."/>
            <person name="Henrissat B."/>
            <person name="Grigoriev I.V."/>
            <person name="Hibbett D.S."/>
            <person name="Martin F."/>
        </authorList>
    </citation>
    <scope>NUCLEOTIDE SEQUENCE [LARGE SCALE GENOMIC DNA]</scope>
    <source>
        <strain evidence="3">441</strain>
    </source>
</reference>
<keyword evidence="3" id="KW-1185">Reference proteome</keyword>
<accession>A0A0C9XNZ9</accession>
<name>A0A0C9XNZ9_9AGAM</name>
<dbReference type="Proteomes" id="UP000054018">
    <property type="component" value="Unassembled WGS sequence"/>
</dbReference>
<organism evidence="2 3">
    <name type="scientific">Pisolithus microcarpus 441</name>
    <dbReference type="NCBI Taxonomy" id="765257"/>
    <lineage>
        <taxon>Eukaryota</taxon>
        <taxon>Fungi</taxon>
        <taxon>Dikarya</taxon>
        <taxon>Basidiomycota</taxon>
        <taxon>Agaricomycotina</taxon>
        <taxon>Agaricomycetes</taxon>
        <taxon>Agaricomycetidae</taxon>
        <taxon>Boletales</taxon>
        <taxon>Sclerodermatineae</taxon>
        <taxon>Pisolithaceae</taxon>
        <taxon>Pisolithus</taxon>
    </lineage>
</organism>
<dbReference type="AlphaFoldDB" id="A0A0C9XNZ9"/>
<dbReference type="HOGENOM" id="CLU_2794901_0_0_1"/>
<feature type="region of interest" description="Disordered" evidence="1">
    <location>
        <begin position="32"/>
        <end position="68"/>
    </location>
</feature>
<evidence type="ECO:0000313" key="2">
    <source>
        <dbReference type="EMBL" id="KIK14100.1"/>
    </source>
</evidence>
<dbReference type="EMBL" id="KN833954">
    <property type="protein sequence ID" value="KIK14100.1"/>
    <property type="molecule type" value="Genomic_DNA"/>
</dbReference>